<protein>
    <submittedName>
        <fullName evidence="6">YafY family transcriptional regulator</fullName>
    </submittedName>
</protein>
<dbReference type="Pfam" id="PF13280">
    <property type="entry name" value="WYL"/>
    <property type="match status" value="1"/>
</dbReference>
<keyword evidence="2" id="KW-0804">Transcription</keyword>
<gene>
    <name evidence="6" type="ORF">LIN78_02240</name>
</gene>
<dbReference type="EMBL" id="JAJBZT010000001">
    <property type="protein sequence ID" value="MCB6182373.1"/>
    <property type="molecule type" value="Genomic_DNA"/>
</dbReference>
<evidence type="ECO:0000256" key="2">
    <source>
        <dbReference type="ARBA" id="ARBA00023163"/>
    </source>
</evidence>
<reference evidence="6" key="1">
    <citation type="submission" date="2021-10" db="EMBL/GenBank/DDBJ databases">
        <title>The complete genome sequence of Leeia sp. TBRC 13508.</title>
        <authorList>
            <person name="Charoenyingcharoen P."/>
            <person name="Yukphan P."/>
        </authorList>
    </citation>
    <scope>NUCLEOTIDE SEQUENCE</scope>
    <source>
        <strain evidence="6">TBRC 13508</strain>
    </source>
</reference>
<dbReference type="InterPro" id="IPR051534">
    <property type="entry name" value="CBASS_pafABC_assoc_protein"/>
</dbReference>
<dbReference type="Pfam" id="PF25583">
    <property type="entry name" value="WCX"/>
    <property type="match status" value="1"/>
</dbReference>
<sequence length="331" mass="37711">MNQIERIYKIENLLNQLGVVNQSRFLEELEVSSATFRRDIEYMRSRFNAPIEWSAEKKGYHFVNQGIGPRFALPGLWLSESEIYALLCMQNLLKGLGTGSLASHIQPISKRLTSILNKGTQAADELEKRIRFIQPAKRLVQNKCFEQIATATISRKKLSILYYTKSTDQTKMRVISPQVLTYYRDNWYADSFCHEANGFRRFAVDSIREVKVLDEASQAFTPEETIAAIGSGYGVFAGEAKQMAKLKFSKTRARWVAMEQWHAEQTSHTLADGSYVLEFPYADHRELLMDILKYGADVEVLAPTSLKAAVMDEIQQMAKLYGQSAEQSVYS</sequence>
<dbReference type="Gene3D" id="1.10.10.10">
    <property type="entry name" value="Winged helix-like DNA-binding domain superfamily/Winged helix DNA-binding domain"/>
    <property type="match status" value="1"/>
</dbReference>
<proteinExistence type="predicted"/>
<dbReference type="InterPro" id="IPR057727">
    <property type="entry name" value="WCX_dom"/>
</dbReference>
<dbReference type="Pfam" id="PF08220">
    <property type="entry name" value="HTH_DeoR"/>
    <property type="match status" value="1"/>
</dbReference>
<accession>A0ABS8D3Y7</accession>
<dbReference type="InterPro" id="IPR001034">
    <property type="entry name" value="DeoR_HTH"/>
</dbReference>
<dbReference type="RefSeq" id="WP_227178031.1">
    <property type="nucleotide sequence ID" value="NZ_JAJBZT010000001.1"/>
</dbReference>
<evidence type="ECO:0000259" key="5">
    <source>
        <dbReference type="Pfam" id="PF25583"/>
    </source>
</evidence>
<evidence type="ECO:0000259" key="3">
    <source>
        <dbReference type="Pfam" id="PF08220"/>
    </source>
</evidence>
<feature type="domain" description="WCX" evidence="5">
    <location>
        <begin position="244"/>
        <end position="318"/>
    </location>
</feature>
<dbReference type="PANTHER" id="PTHR34580:SF3">
    <property type="entry name" value="PROTEIN PAFB"/>
    <property type="match status" value="1"/>
</dbReference>
<dbReference type="InterPro" id="IPR036388">
    <property type="entry name" value="WH-like_DNA-bd_sf"/>
</dbReference>
<evidence type="ECO:0000313" key="6">
    <source>
        <dbReference type="EMBL" id="MCB6182373.1"/>
    </source>
</evidence>
<comment type="caution">
    <text evidence="6">The sequence shown here is derived from an EMBL/GenBank/DDBJ whole genome shotgun (WGS) entry which is preliminary data.</text>
</comment>
<keyword evidence="1" id="KW-0805">Transcription regulation</keyword>
<name>A0ABS8D3Y7_9NEIS</name>
<dbReference type="Proteomes" id="UP001165395">
    <property type="component" value="Unassembled WGS sequence"/>
</dbReference>
<organism evidence="6 7">
    <name type="scientific">Leeia speluncae</name>
    <dbReference type="NCBI Taxonomy" id="2884804"/>
    <lineage>
        <taxon>Bacteria</taxon>
        <taxon>Pseudomonadati</taxon>
        <taxon>Pseudomonadota</taxon>
        <taxon>Betaproteobacteria</taxon>
        <taxon>Neisseriales</taxon>
        <taxon>Leeiaceae</taxon>
        <taxon>Leeia</taxon>
    </lineage>
</organism>
<evidence type="ECO:0000313" key="7">
    <source>
        <dbReference type="Proteomes" id="UP001165395"/>
    </source>
</evidence>
<dbReference type="PANTHER" id="PTHR34580">
    <property type="match status" value="1"/>
</dbReference>
<evidence type="ECO:0000256" key="1">
    <source>
        <dbReference type="ARBA" id="ARBA00023015"/>
    </source>
</evidence>
<feature type="domain" description="WYL" evidence="4">
    <location>
        <begin position="145"/>
        <end position="212"/>
    </location>
</feature>
<evidence type="ECO:0000259" key="4">
    <source>
        <dbReference type="Pfam" id="PF13280"/>
    </source>
</evidence>
<feature type="domain" description="HTH deoR-type" evidence="3">
    <location>
        <begin position="6"/>
        <end position="43"/>
    </location>
</feature>
<dbReference type="InterPro" id="IPR026881">
    <property type="entry name" value="WYL_dom"/>
</dbReference>
<dbReference type="PROSITE" id="PS52050">
    <property type="entry name" value="WYL"/>
    <property type="match status" value="1"/>
</dbReference>
<keyword evidence="7" id="KW-1185">Reference proteome</keyword>